<dbReference type="InterPro" id="IPR016039">
    <property type="entry name" value="Thiolase-like"/>
</dbReference>
<evidence type="ECO:0000313" key="3">
    <source>
        <dbReference type="Proteomes" id="UP000190744"/>
    </source>
</evidence>
<gene>
    <name evidence="2" type="ORF">PEBR_16997</name>
</gene>
<reference evidence="3" key="1">
    <citation type="submission" date="2015-09" db="EMBL/GenBank/DDBJ databases">
        <authorList>
            <person name="Fill T.P."/>
            <person name="Baretta J.F."/>
            <person name="de Almeida L.G."/>
            <person name="Rocha M."/>
            <person name="de Souza D.H."/>
            <person name="Malavazi I."/>
            <person name="Cerdeira L.T."/>
            <person name="Hong H."/>
            <person name="Samborskyy M."/>
            <person name="de Vasconcelos A.T."/>
            <person name="Leadlay P."/>
            <person name="Rodrigues-Filho E."/>
        </authorList>
    </citation>
    <scope>NUCLEOTIDE SEQUENCE [LARGE SCALE GENOMIC DNA]</scope>
    <source>
        <strain evidence="3">LaBioMMi 136</strain>
    </source>
</reference>
<sequence length="114" mass="12207">MFICYDPLGLALEGIAHNKINVGYSEVASGIIAVIKAVLSFEYNAIPATIGVTKLNPKFGPLLYVVLALIYSDIVVLMRIRPATAATDLALDKLVTQDLPKLDLAFVFTGQGAQ</sequence>
<dbReference type="SUPFAM" id="SSF53901">
    <property type="entry name" value="Thiolase-like"/>
    <property type="match status" value="1"/>
</dbReference>
<accession>A0A1S9RUN4</accession>
<organism evidence="2 3">
    <name type="scientific">Penicillium brasilianum</name>
    <dbReference type="NCBI Taxonomy" id="104259"/>
    <lineage>
        <taxon>Eukaryota</taxon>
        <taxon>Fungi</taxon>
        <taxon>Dikarya</taxon>
        <taxon>Ascomycota</taxon>
        <taxon>Pezizomycotina</taxon>
        <taxon>Eurotiomycetes</taxon>
        <taxon>Eurotiomycetidae</taxon>
        <taxon>Eurotiales</taxon>
        <taxon>Aspergillaceae</taxon>
        <taxon>Penicillium</taxon>
    </lineage>
</organism>
<proteinExistence type="predicted"/>
<evidence type="ECO:0000259" key="1">
    <source>
        <dbReference type="Pfam" id="PF02801"/>
    </source>
</evidence>
<dbReference type="Proteomes" id="UP000190744">
    <property type="component" value="Unassembled WGS sequence"/>
</dbReference>
<dbReference type="InterPro" id="IPR014031">
    <property type="entry name" value="Ketoacyl_synth_C"/>
</dbReference>
<name>A0A1S9RUN4_PENBI</name>
<dbReference type="GO" id="GO:0016746">
    <property type="term" value="F:acyltransferase activity"/>
    <property type="evidence" value="ECO:0007669"/>
    <property type="project" value="InterPro"/>
</dbReference>
<protein>
    <recommendedName>
        <fullName evidence="1">Beta-ketoacyl synthase C-terminal domain-containing protein</fullName>
    </recommendedName>
</protein>
<dbReference type="AlphaFoldDB" id="A0A1S9RUN4"/>
<dbReference type="EMBL" id="LJBN01000113">
    <property type="protein sequence ID" value="OOQ89243.1"/>
    <property type="molecule type" value="Genomic_DNA"/>
</dbReference>
<evidence type="ECO:0000313" key="2">
    <source>
        <dbReference type="EMBL" id="OOQ89243.1"/>
    </source>
</evidence>
<comment type="caution">
    <text evidence="2">The sequence shown here is derived from an EMBL/GenBank/DDBJ whole genome shotgun (WGS) entry which is preliminary data.</text>
</comment>
<dbReference type="Pfam" id="PF02801">
    <property type="entry name" value="Ketoacyl-synt_C"/>
    <property type="match status" value="1"/>
</dbReference>
<feature type="domain" description="Beta-ketoacyl synthase C-terminal" evidence="1">
    <location>
        <begin position="18"/>
        <end position="52"/>
    </location>
</feature>
<dbReference type="Gene3D" id="3.40.47.10">
    <property type="match status" value="1"/>
</dbReference>